<dbReference type="SMART" id="SM00211">
    <property type="entry name" value="TY"/>
    <property type="match status" value="1"/>
</dbReference>
<evidence type="ECO:0000313" key="4">
    <source>
        <dbReference type="EMBL" id="KAK0157205.1"/>
    </source>
</evidence>
<sequence length="172" mass="19518">MIELILITIIYIHRIINANASTSINEDCSLSICLPGLFCNAAEICVRNLTSCSSYKWTNSLWKPSCDDDDSWSAKQCKGETSNGKCFCYNSKGSRIFGWAWWKDSKNMTCACSRRRDELKGIRDDVSLHCSENGNYEELQCDNGLCWCVESKTGKPTQRIYPESVMNYLPCC</sequence>
<feature type="domain" description="Thyroglobulin type-1" evidence="3">
    <location>
        <begin position="49"/>
        <end position="98"/>
    </location>
</feature>
<keyword evidence="5" id="KW-1185">Reference proteome</keyword>
<dbReference type="PROSITE" id="PS51162">
    <property type="entry name" value="THYROGLOBULIN_1_2"/>
    <property type="match status" value="2"/>
</dbReference>
<protein>
    <recommendedName>
        <fullName evidence="3">Thyroglobulin type-1 domain-containing protein</fullName>
    </recommendedName>
</protein>
<keyword evidence="1" id="KW-1015">Disulfide bond</keyword>
<dbReference type="InterPro" id="IPR036857">
    <property type="entry name" value="Thyroglobulin_1_sf"/>
</dbReference>
<dbReference type="AlphaFoldDB" id="A0AA39C4D8"/>
<feature type="non-terminal residue" evidence="4">
    <location>
        <position position="172"/>
    </location>
</feature>
<name>A0AA39C4D8_MICHY</name>
<organism evidence="4 5">
    <name type="scientific">Microctonus hyperodae</name>
    <name type="common">Parasitoid wasp</name>
    <dbReference type="NCBI Taxonomy" id="165561"/>
    <lineage>
        <taxon>Eukaryota</taxon>
        <taxon>Metazoa</taxon>
        <taxon>Ecdysozoa</taxon>
        <taxon>Arthropoda</taxon>
        <taxon>Hexapoda</taxon>
        <taxon>Insecta</taxon>
        <taxon>Pterygota</taxon>
        <taxon>Neoptera</taxon>
        <taxon>Endopterygota</taxon>
        <taxon>Hymenoptera</taxon>
        <taxon>Apocrita</taxon>
        <taxon>Ichneumonoidea</taxon>
        <taxon>Braconidae</taxon>
        <taxon>Euphorinae</taxon>
        <taxon>Microctonus</taxon>
    </lineage>
</organism>
<gene>
    <name evidence="4" type="ORF">PV327_011336</name>
</gene>
<dbReference type="InterPro" id="IPR000716">
    <property type="entry name" value="Thyroglobulin_1"/>
</dbReference>
<dbReference type="EMBL" id="JAQQBR010002216">
    <property type="protein sequence ID" value="KAK0157205.1"/>
    <property type="molecule type" value="Genomic_DNA"/>
</dbReference>
<evidence type="ECO:0000256" key="2">
    <source>
        <dbReference type="PROSITE-ProRule" id="PRU00500"/>
    </source>
</evidence>
<proteinExistence type="predicted"/>
<feature type="domain" description="Thyroglobulin type-1" evidence="3">
    <location>
        <begin position="109"/>
        <end position="172"/>
    </location>
</feature>
<dbReference type="Proteomes" id="UP001168972">
    <property type="component" value="Unassembled WGS sequence"/>
</dbReference>
<evidence type="ECO:0000313" key="5">
    <source>
        <dbReference type="Proteomes" id="UP001168972"/>
    </source>
</evidence>
<accession>A0AA39C4D8</accession>
<dbReference type="Gene3D" id="4.10.800.10">
    <property type="entry name" value="Thyroglobulin type-1"/>
    <property type="match status" value="2"/>
</dbReference>
<reference evidence="4" key="1">
    <citation type="journal article" date="2023" name="bioRxiv">
        <title>Scaffold-level genome assemblies of two parasitoid biocontrol wasps reveal the parthenogenesis mechanism and an associated novel virus.</title>
        <authorList>
            <person name="Inwood S."/>
            <person name="Skelly J."/>
            <person name="Guhlin J."/>
            <person name="Harrop T."/>
            <person name="Goldson S."/>
            <person name="Dearden P."/>
        </authorList>
    </citation>
    <scope>NUCLEOTIDE SEQUENCE</scope>
    <source>
        <strain evidence="4">Lincoln</strain>
        <tissue evidence="4">Whole body</tissue>
    </source>
</reference>
<evidence type="ECO:0000259" key="3">
    <source>
        <dbReference type="PROSITE" id="PS51162"/>
    </source>
</evidence>
<dbReference type="Pfam" id="PF00086">
    <property type="entry name" value="Thyroglobulin_1"/>
    <property type="match status" value="2"/>
</dbReference>
<dbReference type="SUPFAM" id="SSF57610">
    <property type="entry name" value="Thyroglobulin type-1 domain"/>
    <property type="match status" value="2"/>
</dbReference>
<reference evidence="4" key="2">
    <citation type="submission" date="2023-03" db="EMBL/GenBank/DDBJ databases">
        <authorList>
            <person name="Inwood S.N."/>
            <person name="Skelly J.G."/>
            <person name="Guhlin J."/>
            <person name="Harrop T.W.R."/>
            <person name="Goldson S.G."/>
            <person name="Dearden P.K."/>
        </authorList>
    </citation>
    <scope>NUCLEOTIDE SEQUENCE</scope>
    <source>
        <strain evidence="4">Lincoln</strain>
        <tissue evidence="4">Whole body</tissue>
    </source>
</reference>
<comment type="caution">
    <text evidence="2">Lacks conserved residue(s) required for the propagation of feature annotation.</text>
</comment>
<evidence type="ECO:0000256" key="1">
    <source>
        <dbReference type="ARBA" id="ARBA00023157"/>
    </source>
</evidence>
<comment type="caution">
    <text evidence="4">The sequence shown here is derived from an EMBL/GenBank/DDBJ whole genome shotgun (WGS) entry which is preliminary data.</text>
</comment>